<dbReference type="Proteomes" id="UP001597053">
    <property type="component" value="Unassembled WGS sequence"/>
</dbReference>
<sequence>TTGLTEPYGGPEGNDPPGSFQILVLPSARSNQSLSDGERPQPEPRCGNGSCTRWSADGRTTIQVAGGGRIPDTELIKILRGIRLADVTDDRTWPPASTALQAR</sequence>
<evidence type="ECO:0000313" key="2">
    <source>
        <dbReference type="EMBL" id="MFD0784054.1"/>
    </source>
</evidence>
<dbReference type="EMBL" id="JBHTHM010000300">
    <property type="protein sequence ID" value="MFD0784054.1"/>
    <property type="molecule type" value="Genomic_DNA"/>
</dbReference>
<reference evidence="3" key="1">
    <citation type="journal article" date="2019" name="Int. J. Syst. Evol. Microbiol.">
        <title>The Global Catalogue of Microorganisms (GCM) 10K type strain sequencing project: providing services to taxonomists for standard genome sequencing and annotation.</title>
        <authorList>
            <consortium name="The Broad Institute Genomics Platform"/>
            <consortium name="The Broad Institute Genome Sequencing Center for Infectious Disease"/>
            <person name="Wu L."/>
            <person name="Ma J."/>
        </authorList>
    </citation>
    <scope>NUCLEOTIDE SEQUENCE [LARGE SCALE GENOMIC DNA]</scope>
    <source>
        <strain evidence="3">JCM 32148</strain>
    </source>
</reference>
<name>A0ABW3A0M1_9ACTN</name>
<evidence type="ECO:0000313" key="3">
    <source>
        <dbReference type="Proteomes" id="UP001597053"/>
    </source>
</evidence>
<protein>
    <submittedName>
        <fullName evidence="2">Uncharacterized protein</fullName>
    </submittedName>
</protein>
<feature type="region of interest" description="Disordered" evidence="1">
    <location>
        <begin position="1"/>
        <end position="55"/>
    </location>
</feature>
<gene>
    <name evidence="2" type="ORF">ACFQZ8_09015</name>
</gene>
<keyword evidence="3" id="KW-1185">Reference proteome</keyword>
<organism evidence="2 3">
    <name type="scientific">Micromonospora azadirachtae</name>
    <dbReference type="NCBI Taxonomy" id="1970735"/>
    <lineage>
        <taxon>Bacteria</taxon>
        <taxon>Bacillati</taxon>
        <taxon>Actinomycetota</taxon>
        <taxon>Actinomycetes</taxon>
        <taxon>Micromonosporales</taxon>
        <taxon>Micromonosporaceae</taxon>
        <taxon>Micromonospora</taxon>
    </lineage>
</organism>
<feature type="non-terminal residue" evidence="2">
    <location>
        <position position="1"/>
    </location>
</feature>
<evidence type="ECO:0000256" key="1">
    <source>
        <dbReference type="SAM" id="MobiDB-lite"/>
    </source>
</evidence>
<proteinExistence type="predicted"/>
<accession>A0ABW3A0M1</accession>
<comment type="caution">
    <text evidence="2">The sequence shown here is derived from an EMBL/GenBank/DDBJ whole genome shotgun (WGS) entry which is preliminary data.</text>
</comment>